<evidence type="ECO:0000313" key="9">
    <source>
        <dbReference type="EMBL" id="CAG2187557.1"/>
    </source>
</evidence>
<dbReference type="PROSITE" id="PS50929">
    <property type="entry name" value="ABC_TM1F"/>
    <property type="match status" value="1"/>
</dbReference>
<dbReference type="PANTHER" id="PTHR24223">
    <property type="entry name" value="ATP-BINDING CASSETTE SUB-FAMILY C"/>
    <property type="match status" value="1"/>
</dbReference>
<dbReference type="GO" id="GO:0016020">
    <property type="term" value="C:membrane"/>
    <property type="evidence" value="ECO:0007669"/>
    <property type="project" value="InterPro"/>
</dbReference>
<dbReference type="InterPro" id="IPR050173">
    <property type="entry name" value="ABC_transporter_C-like"/>
</dbReference>
<keyword evidence="3" id="KW-0547">Nucleotide-binding</keyword>
<gene>
    <name evidence="9" type="ORF">MEDL_3017</name>
</gene>
<evidence type="ECO:0000256" key="1">
    <source>
        <dbReference type="ARBA" id="ARBA00022448"/>
    </source>
</evidence>
<sequence>MDRFCNGTPFWDSNLTWDGDWPEFTECFQDTILVWITSGWLWTTAPFYVIYLAQLSSTRCQWTWKTYTKLVLTVLLLALQSMDVVFAVSKLTNDWMKASVFAPIIEGITLEYETKLFEFVIFYLCFTFTVIQWILNSIAENHLQQKDMNPEQESSFLSRITFSWMTRLMMQGYKKPLTEDSVFGLKQRDTSQEAYSRFYNNWVTECASASHEYETANHQYHLQEAESETSYLLVKSHKNIKSQQHQTKPSLIKVLCRTFAVQLFIANIWKIVYDVTLFISPFLLKMLIDYTAASKDPEISNFTQEWKGYSLVAAFFVTILIQSLMFHQQSFWSMTLGMRVKSALMSAVYQKALRMTSEARQNSTVGEIVNLMSIDAQNIQDFISYFWVLWSSPLQSCFSLYFLYDTMGHSMWSGIGVLLILIPLNGFVISKIHKLQAQQMRQKMKG</sequence>
<keyword evidence="6 7" id="KW-0472">Membrane</keyword>
<dbReference type="GO" id="GO:0005524">
    <property type="term" value="F:ATP binding"/>
    <property type="evidence" value="ECO:0007669"/>
    <property type="project" value="UniProtKB-KW"/>
</dbReference>
<evidence type="ECO:0000256" key="5">
    <source>
        <dbReference type="ARBA" id="ARBA00022989"/>
    </source>
</evidence>
<keyword evidence="10" id="KW-1185">Reference proteome</keyword>
<dbReference type="PANTHER" id="PTHR24223:SF454">
    <property type="match status" value="1"/>
</dbReference>
<dbReference type="GO" id="GO:0140359">
    <property type="term" value="F:ABC-type transporter activity"/>
    <property type="evidence" value="ECO:0007669"/>
    <property type="project" value="InterPro"/>
</dbReference>
<feature type="transmembrane region" description="Helical" evidence="7">
    <location>
        <begin position="308"/>
        <end position="326"/>
    </location>
</feature>
<evidence type="ECO:0000259" key="8">
    <source>
        <dbReference type="PROSITE" id="PS50929"/>
    </source>
</evidence>
<dbReference type="InterPro" id="IPR036640">
    <property type="entry name" value="ABC1_TM_sf"/>
</dbReference>
<accession>A0A8S3PUF6</accession>
<feature type="transmembrane region" description="Helical" evidence="7">
    <location>
        <begin position="271"/>
        <end position="288"/>
    </location>
</feature>
<feature type="domain" description="ABC transmembrane type-1" evidence="8">
    <location>
        <begin position="264"/>
        <end position="446"/>
    </location>
</feature>
<keyword evidence="4" id="KW-0067">ATP-binding</keyword>
<feature type="transmembrane region" description="Helical" evidence="7">
    <location>
        <begin position="32"/>
        <end position="55"/>
    </location>
</feature>
<evidence type="ECO:0000256" key="4">
    <source>
        <dbReference type="ARBA" id="ARBA00022840"/>
    </source>
</evidence>
<feature type="transmembrane region" description="Helical" evidence="7">
    <location>
        <begin position="67"/>
        <end position="88"/>
    </location>
</feature>
<feature type="transmembrane region" description="Helical" evidence="7">
    <location>
        <begin position="382"/>
        <end position="404"/>
    </location>
</feature>
<dbReference type="Pfam" id="PF00664">
    <property type="entry name" value="ABC_membrane"/>
    <property type="match status" value="1"/>
</dbReference>
<keyword evidence="5 7" id="KW-1133">Transmembrane helix</keyword>
<comment type="caution">
    <text evidence="9">The sequence shown here is derived from an EMBL/GenBank/DDBJ whole genome shotgun (WGS) entry which is preliminary data.</text>
</comment>
<reference evidence="9" key="1">
    <citation type="submission" date="2021-03" db="EMBL/GenBank/DDBJ databases">
        <authorList>
            <person name="Bekaert M."/>
        </authorList>
    </citation>
    <scope>NUCLEOTIDE SEQUENCE</scope>
</reference>
<organism evidence="9 10">
    <name type="scientific">Mytilus edulis</name>
    <name type="common">Blue mussel</name>
    <dbReference type="NCBI Taxonomy" id="6550"/>
    <lineage>
        <taxon>Eukaryota</taxon>
        <taxon>Metazoa</taxon>
        <taxon>Spiralia</taxon>
        <taxon>Lophotrochozoa</taxon>
        <taxon>Mollusca</taxon>
        <taxon>Bivalvia</taxon>
        <taxon>Autobranchia</taxon>
        <taxon>Pteriomorphia</taxon>
        <taxon>Mytilida</taxon>
        <taxon>Mytiloidea</taxon>
        <taxon>Mytilidae</taxon>
        <taxon>Mytilinae</taxon>
        <taxon>Mytilus</taxon>
    </lineage>
</organism>
<dbReference type="AlphaFoldDB" id="A0A8S3PUF6"/>
<evidence type="ECO:0000256" key="6">
    <source>
        <dbReference type="ARBA" id="ARBA00023136"/>
    </source>
</evidence>
<evidence type="ECO:0000313" key="10">
    <source>
        <dbReference type="Proteomes" id="UP000683360"/>
    </source>
</evidence>
<name>A0A8S3PUF6_MYTED</name>
<feature type="transmembrane region" description="Helical" evidence="7">
    <location>
        <begin position="410"/>
        <end position="430"/>
    </location>
</feature>
<protein>
    <submittedName>
        <fullName evidence="9">ABCC1</fullName>
    </submittedName>
</protein>
<evidence type="ECO:0000256" key="3">
    <source>
        <dbReference type="ARBA" id="ARBA00022741"/>
    </source>
</evidence>
<feature type="transmembrane region" description="Helical" evidence="7">
    <location>
        <begin position="120"/>
        <end position="139"/>
    </location>
</feature>
<dbReference type="Proteomes" id="UP000683360">
    <property type="component" value="Unassembled WGS sequence"/>
</dbReference>
<dbReference type="InterPro" id="IPR011527">
    <property type="entry name" value="ABC1_TM_dom"/>
</dbReference>
<dbReference type="OrthoDB" id="6116100at2759"/>
<keyword evidence="1" id="KW-0813">Transport</keyword>
<keyword evidence="2 7" id="KW-0812">Transmembrane</keyword>
<dbReference type="SUPFAM" id="SSF90123">
    <property type="entry name" value="ABC transporter transmembrane region"/>
    <property type="match status" value="1"/>
</dbReference>
<dbReference type="Gene3D" id="1.20.1560.10">
    <property type="entry name" value="ABC transporter type 1, transmembrane domain"/>
    <property type="match status" value="1"/>
</dbReference>
<evidence type="ECO:0000256" key="2">
    <source>
        <dbReference type="ARBA" id="ARBA00022692"/>
    </source>
</evidence>
<evidence type="ECO:0000256" key="7">
    <source>
        <dbReference type="SAM" id="Phobius"/>
    </source>
</evidence>
<proteinExistence type="predicted"/>
<dbReference type="EMBL" id="CAJPWZ010000173">
    <property type="protein sequence ID" value="CAG2187557.1"/>
    <property type="molecule type" value="Genomic_DNA"/>
</dbReference>